<dbReference type="Pfam" id="PF00501">
    <property type="entry name" value="AMP-binding"/>
    <property type="match status" value="3"/>
</dbReference>
<dbReference type="InterPro" id="IPR006162">
    <property type="entry name" value="Ppantetheine_attach_site"/>
</dbReference>
<dbReference type="SUPFAM" id="SSF56801">
    <property type="entry name" value="Acetyl-CoA synthetase-like"/>
    <property type="match status" value="3"/>
</dbReference>
<dbReference type="SUPFAM" id="SSF47336">
    <property type="entry name" value="ACP-like"/>
    <property type="match status" value="6"/>
</dbReference>
<dbReference type="Pfam" id="PF00668">
    <property type="entry name" value="Condensation"/>
    <property type="match status" value="6"/>
</dbReference>
<dbReference type="PROSITE" id="PS00455">
    <property type="entry name" value="AMP_BINDING"/>
    <property type="match status" value="1"/>
</dbReference>
<dbReference type="InterPro" id="IPR009081">
    <property type="entry name" value="PP-bd_ACP"/>
</dbReference>
<dbReference type="PANTHER" id="PTHR45527">
    <property type="entry name" value="NONRIBOSOMAL PEPTIDE SYNTHETASE"/>
    <property type="match status" value="1"/>
</dbReference>
<dbReference type="PROSITE" id="PS00012">
    <property type="entry name" value="PHOSPHOPANTETHEINE"/>
    <property type="match status" value="5"/>
</dbReference>
<evidence type="ECO:0000256" key="4">
    <source>
        <dbReference type="ARBA" id="ARBA00022598"/>
    </source>
</evidence>
<dbReference type="FunFam" id="3.30.300.30:FF:000015">
    <property type="entry name" value="Nonribosomal peptide synthase SidD"/>
    <property type="match status" value="1"/>
</dbReference>
<feature type="domain" description="Carrier" evidence="6">
    <location>
        <begin position="2150"/>
        <end position="2226"/>
    </location>
</feature>
<dbReference type="InterPro" id="IPR020806">
    <property type="entry name" value="PKS_PP-bd"/>
</dbReference>
<dbReference type="InterPro" id="IPR045851">
    <property type="entry name" value="AMP-bd_C_sf"/>
</dbReference>
<organism evidence="7 8">
    <name type="scientific">Vermiconidia calcicola</name>
    <dbReference type="NCBI Taxonomy" id="1690605"/>
    <lineage>
        <taxon>Eukaryota</taxon>
        <taxon>Fungi</taxon>
        <taxon>Dikarya</taxon>
        <taxon>Ascomycota</taxon>
        <taxon>Pezizomycotina</taxon>
        <taxon>Dothideomycetes</taxon>
        <taxon>Dothideomycetidae</taxon>
        <taxon>Mycosphaerellales</taxon>
        <taxon>Extremaceae</taxon>
        <taxon>Vermiconidia</taxon>
    </lineage>
</organism>
<dbReference type="GO" id="GO:0031177">
    <property type="term" value="F:phosphopantetheine binding"/>
    <property type="evidence" value="ECO:0007669"/>
    <property type="project" value="InterPro"/>
</dbReference>
<dbReference type="InterPro" id="IPR001242">
    <property type="entry name" value="Condensation_dom"/>
</dbReference>
<evidence type="ECO:0000256" key="5">
    <source>
        <dbReference type="ARBA" id="ARBA00029454"/>
    </source>
</evidence>
<dbReference type="GO" id="GO:0005737">
    <property type="term" value="C:cytoplasm"/>
    <property type="evidence" value="ECO:0007669"/>
    <property type="project" value="TreeGrafter"/>
</dbReference>
<dbReference type="InterPro" id="IPR010071">
    <property type="entry name" value="AA_adenyl_dom"/>
</dbReference>
<dbReference type="Gene3D" id="1.10.1200.10">
    <property type="entry name" value="ACP-like"/>
    <property type="match status" value="6"/>
</dbReference>
<dbReference type="PROSITE" id="PS50075">
    <property type="entry name" value="CARRIER"/>
    <property type="match status" value="6"/>
</dbReference>
<dbReference type="NCBIfam" id="TIGR01733">
    <property type="entry name" value="AA-adenyl-dom"/>
    <property type="match status" value="1"/>
</dbReference>
<dbReference type="InterPro" id="IPR023213">
    <property type="entry name" value="CAT-like_dom_sf"/>
</dbReference>
<keyword evidence="4" id="KW-0436">Ligase</keyword>
<dbReference type="Proteomes" id="UP001345827">
    <property type="component" value="Unassembled WGS sequence"/>
</dbReference>
<evidence type="ECO:0000256" key="1">
    <source>
        <dbReference type="ARBA" id="ARBA00004924"/>
    </source>
</evidence>
<accession>A0AAV9QPK4</accession>
<comment type="caution">
    <text evidence="7">The sequence shown here is derived from an EMBL/GenBank/DDBJ whole genome shotgun (WGS) entry which is preliminary data.</text>
</comment>
<dbReference type="GO" id="GO:0031169">
    <property type="term" value="P:ferrichrome biosynthetic process"/>
    <property type="evidence" value="ECO:0007669"/>
    <property type="project" value="UniProtKB-ARBA"/>
</dbReference>
<feature type="domain" description="Carrier" evidence="6">
    <location>
        <begin position="537"/>
        <end position="611"/>
    </location>
</feature>
<dbReference type="Pfam" id="PF00550">
    <property type="entry name" value="PP-binding"/>
    <property type="match status" value="6"/>
</dbReference>
<keyword evidence="2" id="KW-0596">Phosphopantetheine</keyword>
<evidence type="ECO:0000313" key="8">
    <source>
        <dbReference type="Proteomes" id="UP001345827"/>
    </source>
</evidence>
<dbReference type="InterPro" id="IPR036736">
    <property type="entry name" value="ACP-like_sf"/>
</dbReference>
<dbReference type="FunFam" id="3.40.50.980:FF:000001">
    <property type="entry name" value="Non-ribosomal peptide synthetase"/>
    <property type="match status" value="1"/>
</dbReference>
<evidence type="ECO:0000313" key="7">
    <source>
        <dbReference type="EMBL" id="KAK5545370.1"/>
    </source>
</evidence>
<name>A0AAV9QPK4_9PEZI</name>
<comment type="similarity">
    <text evidence="5">Belongs to the NRP synthetase family.</text>
</comment>
<dbReference type="FunFam" id="3.40.50.12780:FF:000024">
    <property type="entry name" value="Nonribosomal siderophore peptide synthase SidC"/>
    <property type="match status" value="2"/>
</dbReference>
<dbReference type="Gene3D" id="3.40.50.12780">
    <property type="entry name" value="N-terminal domain of ligase-like"/>
    <property type="match status" value="3"/>
</dbReference>
<reference evidence="7 8" key="1">
    <citation type="submission" date="2023-06" db="EMBL/GenBank/DDBJ databases">
        <title>Black Yeasts Isolated from many extreme environments.</title>
        <authorList>
            <person name="Coleine C."/>
            <person name="Stajich J.E."/>
            <person name="Selbmann L."/>
        </authorList>
    </citation>
    <scope>NUCLEOTIDE SEQUENCE [LARGE SCALE GENOMIC DNA]</scope>
    <source>
        <strain evidence="7 8">CCFEE 5887</strain>
    </source>
</reference>
<feature type="domain" description="Carrier" evidence="6">
    <location>
        <begin position="3771"/>
        <end position="3848"/>
    </location>
</feature>
<dbReference type="EMBL" id="JAXLQG010000001">
    <property type="protein sequence ID" value="KAK5545370.1"/>
    <property type="molecule type" value="Genomic_DNA"/>
</dbReference>
<keyword evidence="3" id="KW-0597">Phosphoprotein</keyword>
<evidence type="ECO:0000256" key="2">
    <source>
        <dbReference type="ARBA" id="ARBA00022450"/>
    </source>
</evidence>
<evidence type="ECO:0000259" key="6">
    <source>
        <dbReference type="PROSITE" id="PS50075"/>
    </source>
</evidence>
<feature type="domain" description="Carrier" evidence="6">
    <location>
        <begin position="1600"/>
        <end position="1676"/>
    </location>
</feature>
<dbReference type="GO" id="GO:0016874">
    <property type="term" value="F:ligase activity"/>
    <property type="evidence" value="ECO:0007669"/>
    <property type="project" value="UniProtKB-KW"/>
</dbReference>
<protein>
    <recommendedName>
        <fullName evidence="6">Carrier domain-containing protein</fullName>
    </recommendedName>
</protein>
<dbReference type="SUPFAM" id="SSF52777">
    <property type="entry name" value="CoA-dependent acyltransferases"/>
    <property type="match status" value="12"/>
</dbReference>
<evidence type="ECO:0000256" key="3">
    <source>
        <dbReference type="ARBA" id="ARBA00022553"/>
    </source>
</evidence>
<keyword evidence="8" id="KW-1185">Reference proteome</keyword>
<dbReference type="GO" id="GO:0043041">
    <property type="term" value="P:amino acid activation for nonribosomal peptide biosynthetic process"/>
    <property type="evidence" value="ECO:0007669"/>
    <property type="project" value="TreeGrafter"/>
</dbReference>
<dbReference type="InterPro" id="IPR000873">
    <property type="entry name" value="AMP-dep_synth/lig_dom"/>
</dbReference>
<dbReference type="InterPro" id="IPR042099">
    <property type="entry name" value="ANL_N_sf"/>
</dbReference>
<feature type="domain" description="Carrier" evidence="6">
    <location>
        <begin position="4341"/>
        <end position="4414"/>
    </location>
</feature>
<dbReference type="Gene3D" id="3.30.559.30">
    <property type="entry name" value="Nonribosomal peptide synthetase, condensation domain"/>
    <property type="match status" value="6"/>
</dbReference>
<dbReference type="PANTHER" id="PTHR45527:SF1">
    <property type="entry name" value="FATTY ACID SYNTHASE"/>
    <property type="match status" value="1"/>
</dbReference>
<dbReference type="SMART" id="SM00823">
    <property type="entry name" value="PKS_PP"/>
    <property type="match status" value="6"/>
</dbReference>
<dbReference type="Gene3D" id="3.30.300.30">
    <property type="match status" value="3"/>
</dbReference>
<dbReference type="InterPro" id="IPR020845">
    <property type="entry name" value="AMP-binding_CS"/>
</dbReference>
<dbReference type="CDD" id="cd05918">
    <property type="entry name" value="A_NRPS_SidN3_like"/>
    <property type="match status" value="1"/>
</dbReference>
<sequence>MAQSPANGLQHSRDLAILNLNRDTLPGPRLLHELIASAPEQEFLLDFLTSAGDRIQITYQEFHRLTDLLAQDIRNNLHSGLNQRSIIPVVIPQCPELYVAWVAVLKAGAGFCPVAQDVPPERLKFIVQDVEASFVLTTSKVLDYVRHTVSDVMCMSISLENLRGRLGSCTTTSSTTRPQFYTNLDGPAYVMYTSGSTGLPKGVVVSHFSVTQSLLAHDEHIPHFKRFLQFASPTFDVSIFEVFFPLFRGATLVACEREHMLSDLPATIRCLEADAAELTPTVAGTLLRTREAAPCLRTLLTIGEMLTSKVVSAFGGDSERPSMLYAMYGPTEAAIHCTLAAKLASSAPVRSIGRPLRTVTAFILKDTDHLDIASVGEAGELAIAGQLADGYLNRPDQNKQAFVEIPGYGPVYKTGDRAICLEDGGLEILGRMSSGQVKIRGQRVELGEIEEVALKTQGAQLAVASVIEDVLVLFCAAQQEVKAADVSATCKSWLPPYMRPGKVLLKGDLPRLPSGKVDRKTLEFEFRQSMKTALITQEFEDRLERDIAEILEQEMGQNIARSTSFWSLGLDSLRAIKVASRLRQTYTQLNAGMLAEVDNVGELAAIIKSQEIGPTSQDLEPPYEESQEWKDIEKTLLGSARDLKLNSSWEKLLPCSSMQLAMLVETAAAEELNFNQIWLSLSSEIGFEEVFEAFKVLARRNEILRSGFIPTGHRDMPFAQIVWKDLTDRDLTLLHPLQLVRHADDESQVLVRIHHALYDGWSWDLMIEDLNRVLDSEALPSRAQFSQLISHERSQSLASEVATHWNDLFQDFVPSDFPNLAASTSQSSQRTSVTLPLSISYSQLSATAMALRCGREAILESAWAFLLSSYVDNPDVAIGVVSAGRHLPILGIESMIGPCLSTFPVRLNMNAVRTVQDAINHIQQQRSHHQVHGAPALRDINLAARVSPGSRLFDTLFVWQQNYEGGDARSLKVRTTKTQDALAYAAVLELEPRNEAVYLKISFNTAQIPEAHAKLLAGQLGEITNRMIQTPGLELRRLWASCEPRLMSVANSEYGRFESSFDLVTTIKDVAENDPDRLAVEFVRKFDSEAGQMEKETLTYHELLMQASVVASTLRSSYDVQPDNIVCVIAPRSLDLYVAILGVVMAGAGYMCIDPQTPRERIKQILDISRSRFMLFGDGFDPDTIDNFPLLEIRAILRQPVHPGGGVVANATGDHLAYAVFTSGSTGVPKGVLITRKNLLSNLESLSRIYPCVPGKDRLLQSCSPTFDVSVFEIFWTWHVGMTLCTASNDVLFRDLAQFIDTLSVTHLSMTPSVAALVHPDSVPKVKTLVTAGEPMNSKVFGDWADRGLYQGYGPSETTNICNVRPKVSSSIVSNNVGPALPNTSVFICQRQASTPTSIPSGTDNEVYPTFVTVPRGAVGEIWIGGEQVGRGYVDPELTVNSFLEHPTYGRLYRSGDIGRLLADNSLNILGREDDQVKLRGHRIELGDINSSLLRNHEVRDALSMIITKEGENAKLVTFWTPRKPTIANKVPQMTRSLFEQLTSALPGYMVPDVLLCLDDIPLTRQGKVDRKAMVHKYSELSSEQLQQVYRDSAGAEDTNDLSESELCVAEALSESLRVPLASIRRNTSFYGLGLDSISAIKVAHSIRAHFPAVEISTILRNPSVGQLMAKLVVGDENNPRMRTRKDLAQLFDKRMKPRIVDIYSKEGLDVEKILPCTPLQESMAIGSLAPSYNAYHNLLRFQVHGDLARLKDAWTQAQIRHETLRTGFIALDSAENPFAQVVLKNFPLPWRDEDGQLPHSHESEPLRCPPWSLQVRQIKGYGCELVLMIHHCLYDAEAMSILLGEVQAIYHGMELPHSIPFDRYLGYMESSKSDTTDQFWHDKLQRTSPCKMGDLVKGEDKVETGGGTCTASRTATLGLRESQACVRCLSSTSLALFQATWTRLLMCMFQRQDILFGNVLSGRNLPVEGVDRIVAPCFNTIPMRVQLKPGETNSELIRNLQQRNIAMLPYQPSSLRRIQRQNAPNGGALFDALLLLQQEDLQLDRQIWSLVEESGDMSFPFILEIVMHADTDAICLKLHSEIAGEHFLRQVLASFDALLSHTANYPQSRALDFSTATKELPETNPVDNTIYEATASATTQVNGYHDVDEQLSNVESLIVDIMMQLRPKASVRIYRDTTIFQLGLDSINAVQIAARLRKKGYNISSADILEAASIDQIAEVCESNSQKPEPTVAFDLEAFDHRYRTSLCSANAIDEATIEAVRPCTPTQSGILSQFLRSDRRMYFNSMQFAIENGVDIAKLKEAWATVQKMHEMLRTGFVETDDPQIPFVMVTYRPDAVWLPWNSVHLPARSPTPGASQDKLDLSKPPWGVAVSSAKTTTTLELSMLHALYDAHSLETMMQDVDTLLRDEEPSPSIAPSQAISKILAMSRNEESRKFWNELASDLCPTRFPDMRVHFNDSEEYRVTARRCSLPRRELEKACADAGVSIQAVCATVWSHILSAYTAQGHVTFGIILSGRNFEREEENEVAFPCINTVPFAIEVSQDRKALLQRVSTRCAGLMRHQHTPLSSIKRWTGIEGDLFDSVIVVQKYGSASGIKSPWKLVKDESFAEYAVSLEIIPTEQEVDLQLTFRENVLPTEQAGYILQEVDALMRDVLASAVGNETELSKSLLSIVPWKDEHIETDVHYLHEFVEVTAKQTPDRVALEFVTSIQETVCEKQDWTYSQLDAMGNKIANMLQKNGVQVGELVAVCFDKCPEASFAILGIQKAGCGYLAMDPGAPKARKEFILRDAGCKNVLTTKNKAEDFSTAQDVTIIPVDVDDWQSLSSEKPTLSRELVPQDTCYCLYTSGTTGTPKGCLISHESAVQAMLAFQRIFKGRWNDSSRWLQFASFHFDVSVLEQYWSWSVGICVTSAPRDLLFEDLPGTIRALKITHLDLTPSLARLLTPDDVPSLCQGVFIVGGEQVTRDILVTWGDAGCLYNFYGPSEVTIGCTVHRNVPKGAKPTNIGQQWDNVGSFVLEPKSHKPVLRGAVGELCLSGPLVGKGYLNRPELTAEKFVTLGDFKTRIYRTGDLVRLLHDNSFEFLGRIDDQVKLRGQRLEIGEINHVAKSADPDIKDVTTIIVKHPVQQREQLVTIFSIGQRRSKNDKPGIVNSDEATALAERIQKRCSDRLPAYMVPTHFMAVSFLPLSVNNKTDNKALRVLYEDSLSQVDHAPSAEEDRTTPEDPNLLSEVVEILAGFMQIPASRIRQNSTLFELGLDSVAAIGLSRAFKRKGFQNTDVATILRHPIVGDLARTINQKSVTDQKKAVSASMKRIETFAQTHRATICQELHVRVEDIEFIAPCTPLQEGMISKSMQTDLDDTTYFTSMRFELEPEFALSRLRQAWRSAVQSFSILRTYFVSTTDGFAQVVLRASPNNRTLEYGDSSFEQWVACTKSFSTSLPWKVELDERRQMVLHIFHGLYDGISLPLLLDHVKMLYYHPNEKPKIAKQFYEALPYGPLCAMADEEKFWSSRLSSLKPFRLPQARPESSTLQQPIVVDENLSQAEADIQELSRMLNVTPPAIFQASWLYTLEKMFKATPSMGVVLSGRSTANGSFEDVIGPMFNTIPFAVTDLPRGSTLANLVRACHQFSMDVIPYQHTPLRTISRYLGHDSKSALLDNLFVFQKSRVDDPENDPWLEISSDSTPDYPLNVEVKQKGSTFTITIVTKPEYLDETEARQLLITFVGAVQSLKMERLPLSDSFWPLEPKAVVNGIHEKGQESQEPFVEAEDRQWTKTELAVRDQIAEMALVDKSSIHLNRPSIFELGLDSIEAMKLAARLRNVGLQVAVSSIMKHPTVAGIAKQIQLGAQAHTDAPSDKAFQISVAEQQDEYRHVLEAQGIDLSNVETAMPVMPMQEGLLAESDKYLNVLAFKVRSQIDVKRLAAAWDKASQEQPILRTRFAVDETVGNEAAFLQYVLKQGTSVELIKDKELSEAIRTLTEDAATQDVSGQCFRVRIFVNSESEAFLLLAMPHAMYDAWSLHLLHREVADTYHSPKSDRRPPPALLRHVEEALSRSRSQESTNFWHSQLSQMQPSLFRPTLTNQDQAAPSFLLHQTSSVSLPDALLFCKQQGITLQSLALACWTIALVHHIRRLDVCFGVVLSGRTTEDSDRLIFPTFNTVVFRPKIDQGATKARVLRRVHDVSVQISEHQHFPLRKAVQYARQQGAGVEVFDTLFTFQKLPNDENGRQDLYDAMTQDDAPANPPYAVNVEIEGQARALSWTIAFQAAMTGKRSGEDLLTELDSILSSFIAGPEQPILEEHGDAVSICGLPEIQISTTYQDNKDMIHDARDEEQAPNEASWSPIEVTIRDVLSKVSNTDIAHIKKASGIFHLGLDSVSAIKFSSLLRKEGIRLPVSEIIKAQTIEKMAAAVQRSKTKAPPSESAIISTFPGDTISRAMRDAIPIPSDDVEMVMPCTAGQIYMLDMWTASEGRLFYPTFWLEVSGINIETLQNAMKGLTNRMPILRTTFVNHNHDGRVGTWQVVMKEDAVPKYDFPWSFRITASADGLLLTLRIHHALYDAVSFQLMMTEIERVCRGDLSGLQMNTRMDQFIDKTCKAQTETQKFWTSYLNLAHDSYGTLGRGSFASSRVERFNPSVVPVAELTEKIKQHGLSIQALFFAAYARIYSALFGRRRAPGQSSGPPSDVVIGIYLANRSLDIEGLTELVAPTFNIIPVKVKLGSKTLIESAQQVQDDLGEITKAEYCGISMREIYDWTGVKVDTFVNFLSLPGSINDDTGETTGVSDLEGQKGRVKHANIDQRVKSHRIVAEGPSPFLSSQRGSTQASTLKWCSPAIDIEAKVADGYLGVGVFAPEDMLSEDQVEGVMEDMGRLMMDFDEV</sequence>
<dbReference type="FunFam" id="3.30.300.30:FF:000033">
    <property type="entry name" value="Nonribosomal siderophore peptide synthase SidC"/>
    <property type="match status" value="1"/>
</dbReference>
<dbReference type="NCBIfam" id="NF003417">
    <property type="entry name" value="PRK04813.1"/>
    <property type="match status" value="3"/>
</dbReference>
<dbReference type="Gene3D" id="3.30.559.10">
    <property type="entry name" value="Chloramphenicol acetyltransferase-like domain"/>
    <property type="match status" value="5"/>
</dbReference>
<proteinExistence type="inferred from homology"/>
<dbReference type="GO" id="GO:0010106">
    <property type="term" value="P:cellular response to iron ion starvation"/>
    <property type="evidence" value="ECO:0007669"/>
    <property type="project" value="UniProtKB-ARBA"/>
</dbReference>
<feature type="domain" description="Carrier" evidence="6">
    <location>
        <begin position="3223"/>
        <end position="3300"/>
    </location>
</feature>
<comment type="pathway">
    <text evidence="1">Siderophore biosynthesis.</text>
</comment>
<gene>
    <name evidence="7" type="ORF">LTR25_000377</name>
</gene>